<reference evidence="1" key="1">
    <citation type="submission" date="2022-04" db="EMBL/GenBank/DDBJ databases">
        <title>Complete genome sequence of a cyanobacterium, Nostoc sp. SO-36, isolated in Antarctica.</title>
        <authorList>
            <person name="Kanesaki Y."/>
            <person name="Effendi D."/>
            <person name="Sakamoto T."/>
            <person name="Ohtani S."/>
            <person name="Awai K."/>
        </authorList>
    </citation>
    <scope>NUCLEOTIDE SEQUENCE</scope>
    <source>
        <strain evidence="1">SO-36</strain>
    </source>
</reference>
<keyword evidence="2" id="KW-1185">Reference proteome</keyword>
<organism evidence="1 2">
    <name type="scientific">Nostoc cf. commune SO-36</name>
    <dbReference type="NCBI Taxonomy" id="449208"/>
    <lineage>
        <taxon>Bacteria</taxon>
        <taxon>Bacillati</taxon>
        <taxon>Cyanobacteriota</taxon>
        <taxon>Cyanophyceae</taxon>
        <taxon>Nostocales</taxon>
        <taxon>Nostocaceae</taxon>
        <taxon>Nostoc</taxon>
    </lineage>
</organism>
<accession>A0ABM7Z9C5</accession>
<dbReference type="EMBL" id="AP025732">
    <property type="protein sequence ID" value="BDI19818.1"/>
    <property type="molecule type" value="Genomic_DNA"/>
</dbReference>
<protein>
    <submittedName>
        <fullName evidence="1">Uncharacterized protein</fullName>
    </submittedName>
</protein>
<evidence type="ECO:0000313" key="2">
    <source>
        <dbReference type="Proteomes" id="UP001055453"/>
    </source>
</evidence>
<proteinExistence type="predicted"/>
<dbReference type="Proteomes" id="UP001055453">
    <property type="component" value="Chromosome"/>
</dbReference>
<name>A0ABM7Z9C5_NOSCO</name>
<gene>
    <name evidence="1" type="ORF">ANSO36C_56200</name>
</gene>
<sequence length="99" mass="11256">MATCFSIQDYQLQKGIAVKPSQKEQITVDIYPKNELKIKLESAVSATIIGLSHKELQTLTDYSLTTIRSKASQQKSVTTKDGVTYRYNKNPEVLKWVIY</sequence>
<evidence type="ECO:0000313" key="1">
    <source>
        <dbReference type="EMBL" id="BDI19818.1"/>
    </source>
</evidence>